<organism evidence="1 2">
    <name type="scientific">Polyporus arcularius HHB13444</name>
    <dbReference type="NCBI Taxonomy" id="1314778"/>
    <lineage>
        <taxon>Eukaryota</taxon>
        <taxon>Fungi</taxon>
        <taxon>Dikarya</taxon>
        <taxon>Basidiomycota</taxon>
        <taxon>Agaricomycotina</taxon>
        <taxon>Agaricomycetes</taxon>
        <taxon>Polyporales</taxon>
        <taxon>Polyporaceae</taxon>
        <taxon>Polyporus</taxon>
    </lineage>
</organism>
<proteinExistence type="predicted"/>
<feature type="non-terminal residue" evidence="1">
    <location>
        <position position="1"/>
    </location>
</feature>
<keyword evidence="2" id="KW-1185">Reference proteome</keyword>
<name>A0A5C3P4K9_9APHY</name>
<accession>A0A5C3P4K9</accession>
<dbReference type="AlphaFoldDB" id="A0A5C3P4K9"/>
<dbReference type="STRING" id="1314778.A0A5C3P4K9"/>
<dbReference type="EMBL" id="ML211307">
    <property type="protein sequence ID" value="TFK84584.1"/>
    <property type="molecule type" value="Genomic_DNA"/>
</dbReference>
<gene>
    <name evidence="1" type="ORF">K466DRAFT_496319</name>
</gene>
<dbReference type="InParanoid" id="A0A5C3P4K9"/>
<sequence length="224" mass="24994">AAVPKHRRGDYWSVNSGFSIGGGQERVENLAHTAREQRVLDVLLNDPDILRIANFASGSLHTHAPDVYKYYEETMDALLAADPTLRRNFVNNVFAAATFNLGPRAVTHVHLDHLNLAFGLCAVTALGNYDYKKGGHLILWDVKMIIEFPPGSTILLPSAIIRHSNVAIGHGETRHSLTQYSAGGLFRWVRCGFRSQKSHLAAGFDMQKEYDDWKDGYLKYNVVS</sequence>
<evidence type="ECO:0000313" key="1">
    <source>
        <dbReference type="EMBL" id="TFK84584.1"/>
    </source>
</evidence>
<reference evidence="1 2" key="1">
    <citation type="journal article" date="2019" name="Nat. Ecol. Evol.">
        <title>Megaphylogeny resolves global patterns of mushroom evolution.</title>
        <authorList>
            <person name="Varga T."/>
            <person name="Krizsan K."/>
            <person name="Foldi C."/>
            <person name="Dima B."/>
            <person name="Sanchez-Garcia M."/>
            <person name="Sanchez-Ramirez S."/>
            <person name="Szollosi G.J."/>
            <person name="Szarkandi J.G."/>
            <person name="Papp V."/>
            <person name="Albert L."/>
            <person name="Andreopoulos W."/>
            <person name="Angelini C."/>
            <person name="Antonin V."/>
            <person name="Barry K.W."/>
            <person name="Bougher N.L."/>
            <person name="Buchanan P."/>
            <person name="Buyck B."/>
            <person name="Bense V."/>
            <person name="Catcheside P."/>
            <person name="Chovatia M."/>
            <person name="Cooper J."/>
            <person name="Damon W."/>
            <person name="Desjardin D."/>
            <person name="Finy P."/>
            <person name="Geml J."/>
            <person name="Haridas S."/>
            <person name="Hughes K."/>
            <person name="Justo A."/>
            <person name="Karasinski D."/>
            <person name="Kautmanova I."/>
            <person name="Kiss B."/>
            <person name="Kocsube S."/>
            <person name="Kotiranta H."/>
            <person name="LaButti K.M."/>
            <person name="Lechner B.E."/>
            <person name="Liimatainen K."/>
            <person name="Lipzen A."/>
            <person name="Lukacs Z."/>
            <person name="Mihaltcheva S."/>
            <person name="Morgado L.N."/>
            <person name="Niskanen T."/>
            <person name="Noordeloos M.E."/>
            <person name="Ohm R.A."/>
            <person name="Ortiz-Santana B."/>
            <person name="Ovrebo C."/>
            <person name="Racz N."/>
            <person name="Riley R."/>
            <person name="Savchenko A."/>
            <person name="Shiryaev A."/>
            <person name="Soop K."/>
            <person name="Spirin V."/>
            <person name="Szebenyi C."/>
            <person name="Tomsovsky M."/>
            <person name="Tulloss R.E."/>
            <person name="Uehling J."/>
            <person name="Grigoriev I.V."/>
            <person name="Vagvolgyi C."/>
            <person name="Papp T."/>
            <person name="Martin F.M."/>
            <person name="Miettinen O."/>
            <person name="Hibbett D.S."/>
            <person name="Nagy L.G."/>
        </authorList>
    </citation>
    <scope>NUCLEOTIDE SEQUENCE [LARGE SCALE GENOMIC DNA]</scope>
    <source>
        <strain evidence="1 2">HHB13444</strain>
    </source>
</reference>
<evidence type="ECO:0000313" key="2">
    <source>
        <dbReference type="Proteomes" id="UP000308197"/>
    </source>
</evidence>
<dbReference type="Proteomes" id="UP000308197">
    <property type="component" value="Unassembled WGS sequence"/>
</dbReference>
<dbReference type="Gene3D" id="3.60.130.30">
    <property type="match status" value="1"/>
</dbReference>
<protein>
    <recommendedName>
        <fullName evidence="3">Fe2OG dioxygenase domain-containing protein</fullName>
    </recommendedName>
</protein>
<evidence type="ECO:0008006" key="3">
    <source>
        <dbReference type="Google" id="ProtNLM"/>
    </source>
</evidence>